<feature type="coiled-coil region" evidence="1">
    <location>
        <begin position="463"/>
        <end position="515"/>
    </location>
</feature>
<feature type="region of interest" description="Disordered" evidence="2">
    <location>
        <begin position="1"/>
        <end position="27"/>
    </location>
</feature>
<dbReference type="InterPro" id="IPR052338">
    <property type="entry name" value="Transposase_5"/>
</dbReference>
<reference evidence="6" key="1">
    <citation type="submission" date="2023-06" db="EMBL/GenBank/DDBJ databases">
        <title>Male Hemibagrus guttatus genome.</title>
        <authorList>
            <person name="Bian C."/>
        </authorList>
    </citation>
    <scope>NUCLEOTIDE SEQUENCE</scope>
    <source>
        <strain evidence="6">Male_cb2023</strain>
        <tissue evidence="6">Muscle</tissue>
    </source>
</reference>
<dbReference type="EMBL" id="JAUCMX010000003">
    <property type="protein sequence ID" value="KAK3550793.1"/>
    <property type="molecule type" value="Genomic_DNA"/>
</dbReference>
<dbReference type="SUPFAM" id="SSF46689">
    <property type="entry name" value="Homeodomain-like"/>
    <property type="match status" value="1"/>
</dbReference>
<keyword evidence="1" id="KW-0175">Coiled coil</keyword>
<evidence type="ECO:0000259" key="3">
    <source>
        <dbReference type="Pfam" id="PF01498"/>
    </source>
</evidence>
<organism evidence="6 7">
    <name type="scientific">Hemibagrus guttatus</name>
    <dbReference type="NCBI Taxonomy" id="175788"/>
    <lineage>
        <taxon>Eukaryota</taxon>
        <taxon>Metazoa</taxon>
        <taxon>Chordata</taxon>
        <taxon>Craniata</taxon>
        <taxon>Vertebrata</taxon>
        <taxon>Euteleostomi</taxon>
        <taxon>Actinopterygii</taxon>
        <taxon>Neopterygii</taxon>
        <taxon>Teleostei</taxon>
        <taxon>Ostariophysi</taxon>
        <taxon>Siluriformes</taxon>
        <taxon>Bagridae</taxon>
        <taxon>Hemibagrus</taxon>
    </lineage>
</organism>
<dbReference type="InterPro" id="IPR036388">
    <property type="entry name" value="WH-like_DNA-bd_sf"/>
</dbReference>
<dbReference type="PANTHER" id="PTHR23022:SF135">
    <property type="entry name" value="SI:DKEY-77F5.3"/>
    <property type="match status" value="1"/>
</dbReference>
<dbReference type="InterPro" id="IPR057667">
    <property type="entry name" value="HTH_SB"/>
</dbReference>
<keyword evidence="7" id="KW-1185">Reference proteome</keyword>
<dbReference type="PANTHER" id="PTHR23022">
    <property type="entry name" value="TRANSPOSABLE ELEMENT-RELATED"/>
    <property type="match status" value="1"/>
</dbReference>
<dbReference type="GO" id="GO:0015074">
    <property type="term" value="P:DNA integration"/>
    <property type="evidence" value="ECO:0007669"/>
    <property type="project" value="InterPro"/>
</dbReference>
<dbReference type="NCBIfam" id="NF033545">
    <property type="entry name" value="transpos_IS630"/>
    <property type="match status" value="1"/>
</dbReference>
<feature type="domain" description="Tc1-like transposase DDE" evidence="4">
    <location>
        <begin position="168"/>
        <end position="319"/>
    </location>
</feature>
<dbReference type="AlphaFoldDB" id="A0AAE0REA2"/>
<protein>
    <recommendedName>
        <fullName evidence="8">Transposase</fullName>
    </recommendedName>
</protein>
<evidence type="ECO:0000256" key="1">
    <source>
        <dbReference type="SAM" id="Coils"/>
    </source>
</evidence>
<dbReference type="InterPro" id="IPR047655">
    <property type="entry name" value="Transpos_IS630-like"/>
</dbReference>
<dbReference type="Pfam" id="PF25787">
    <property type="entry name" value="HTH_SB"/>
    <property type="match status" value="1"/>
</dbReference>
<dbReference type="InterPro" id="IPR038717">
    <property type="entry name" value="Tc1-like_DDE_dom"/>
</dbReference>
<evidence type="ECO:0000313" key="6">
    <source>
        <dbReference type="EMBL" id="KAK3550793.1"/>
    </source>
</evidence>
<comment type="caution">
    <text evidence="6">The sequence shown here is derived from an EMBL/GenBank/DDBJ whole genome shotgun (WGS) entry which is preliminary data.</text>
</comment>
<dbReference type="Proteomes" id="UP001274896">
    <property type="component" value="Unassembled WGS sequence"/>
</dbReference>
<dbReference type="Gene3D" id="3.30.420.10">
    <property type="entry name" value="Ribonuclease H-like superfamily/Ribonuclease H"/>
    <property type="match status" value="1"/>
</dbReference>
<dbReference type="Pfam" id="PF01498">
    <property type="entry name" value="HTH_Tnp_Tc3_2"/>
    <property type="match status" value="1"/>
</dbReference>
<dbReference type="InterPro" id="IPR002492">
    <property type="entry name" value="Transposase_Tc1-like"/>
</dbReference>
<dbReference type="Pfam" id="PF13358">
    <property type="entry name" value="DDE_3"/>
    <property type="match status" value="1"/>
</dbReference>
<feature type="compositionally biased region" description="Acidic residues" evidence="2">
    <location>
        <begin position="344"/>
        <end position="364"/>
    </location>
</feature>
<feature type="compositionally biased region" description="Low complexity" evidence="2">
    <location>
        <begin position="8"/>
        <end position="19"/>
    </location>
</feature>
<dbReference type="InterPro" id="IPR009057">
    <property type="entry name" value="Homeodomain-like_sf"/>
</dbReference>
<name>A0AAE0REA2_9TELE</name>
<feature type="region of interest" description="Disordered" evidence="2">
    <location>
        <begin position="343"/>
        <end position="367"/>
    </location>
</feature>
<proteinExistence type="predicted"/>
<feature type="domain" description="Sleeping Beauty transposase HTH" evidence="5">
    <location>
        <begin position="21"/>
        <end position="71"/>
    </location>
</feature>
<evidence type="ECO:0008006" key="8">
    <source>
        <dbReference type="Google" id="ProtNLM"/>
    </source>
</evidence>
<accession>A0AAE0REA2</accession>
<dbReference type="GO" id="GO:0006313">
    <property type="term" value="P:DNA transposition"/>
    <property type="evidence" value="ECO:0007669"/>
    <property type="project" value="InterPro"/>
</dbReference>
<evidence type="ECO:0000313" key="7">
    <source>
        <dbReference type="Proteomes" id="UP001274896"/>
    </source>
</evidence>
<gene>
    <name evidence="6" type="ORF">QTP70_005461</name>
</gene>
<dbReference type="InterPro" id="IPR036397">
    <property type="entry name" value="RNaseH_sf"/>
</dbReference>
<evidence type="ECO:0000259" key="5">
    <source>
        <dbReference type="Pfam" id="PF25787"/>
    </source>
</evidence>
<feature type="domain" description="Transposase Tc1-like" evidence="3">
    <location>
        <begin position="90"/>
        <end position="159"/>
    </location>
</feature>
<sequence length="541" mass="62722">MLYKRHLSTTSNSQTPNSTVAKTKELSKDTRNKIVDLHQAGKTESAIGKQLGVKKSTLGAIIRKWKTNKTTDNLPRSGAPRKISPGGVKMITRTVSKNPRTTRGDLVNDLQRAGTKVTKATISNTLRRQGLKSCSARRVPLLKPVHVRARLKFAREHLDDPEEDWENVIWSDETKIELFGKNSTCRVWRRKNAELHPKNTIPTVKHGGGNIMLWGCFSAKGPGRLIRVKERMNGAMYCEILSKNLLPSARALKMKRGWVFQHDHDPKHTARATKEWLHKKHFKVLEWPSQCPDLNPIENLWRELKIRVAQRQPQNITALEEICMEEWAKLPATNPWREKIPMNQEEEQSQCNEQEEEDKAESEEEGKYHLAGVVTLTPTVTELRRSEIQRIREEIQGMRRQLDDSALTVEDLKGRIQTQSSMEVEETKRRLRAVEQEMGRSGNAQRQVEEAVKYLYDSHSEFLKQSQAENGEQEEDRRQLYQEVRKMQKELDGRLNKSTDELKAVRERIKEKEQQRAKKSVVISTMITRNRDQKKRMERKK</sequence>
<dbReference type="Gene3D" id="1.10.10.10">
    <property type="entry name" value="Winged helix-like DNA-binding domain superfamily/Winged helix DNA-binding domain"/>
    <property type="match status" value="1"/>
</dbReference>
<dbReference type="GO" id="GO:0003677">
    <property type="term" value="F:DNA binding"/>
    <property type="evidence" value="ECO:0007669"/>
    <property type="project" value="InterPro"/>
</dbReference>
<evidence type="ECO:0000259" key="4">
    <source>
        <dbReference type="Pfam" id="PF13358"/>
    </source>
</evidence>
<evidence type="ECO:0000256" key="2">
    <source>
        <dbReference type="SAM" id="MobiDB-lite"/>
    </source>
</evidence>